<dbReference type="CDD" id="cd00851">
    <property type="entry name" value="MTH1175"/>
    <property type="match status" value="1"/>
</dbReference>
<sequence length="131" mass="14023">MKKIAVPVEGENVSAHFGHAPAFAIFAVEANKIVDQEEMVNPGHEPGLLPRLLKEAGSDVIIASGMGQKAISIFNQNEIEVVCGASGKAVSAVEAYLNDDLKTNANSCSHPEDDDHEHHHGDHDCQHANTH</sequence>
<dbReference type="PANTHER" id="PTHR42983:SF1">
    <property type="entry name" value="IRON-MOLYBDENUM PROTEIN"/>
    <property type="match status" value="1"/>
</dbReference>
<feature type="domain" description="Dinitrogenase iron-molybdenum cofactor biosynthesis" evidence="2">
    <location>
        <begin position="10"/>
        <end position="97"/>
    </location>
</feature>
<keyword evidence="4" id="KW-1185">Reference proteome</keyword>
<organism evidence="3 4">
    <name type="scientific">Halanaerobium salsuginis</name>
    <dbReference type="NCBI Taxonomy" id="29563"/>
    <lineage>
        <taxon>Bacteria</taxon>
        <taxon>Bacillati</taxon>
        <taxon>Bacillota</taxon>
        <taxon>Clostridia</taxon>
        <taxon>Halanaerobiales</taxon>
        <taxon>Halanaerobiaceae</taxon>
        <taxon>Halanaerobium</taxon>
    </lineage>
</organism>
<evidence type="ECO:0000259" key="2">
    <source>
        <dbReference type="Pfam" id="PF02579"/>
    </source>
</evidence>
<dbReference type="Gene3D" id="3.30.420.130">
    <property type="entry name" value="Dinitrogenase iron-molybdenum cofactor biosynthesis domain"/>
    <property type="match status" value="1"/>
</dbReference>
<gene>
    <name evidence="3" type="ORF">SAMN02983006_00955</name>
</gene>
<evidence type="ECO:0000256" key="1">
    <source>
        <dbReference type="SAM" id="MobiDB-lite"/>
    </source>
</evidence>
<proteinExistence type="predicted"/>
<dbReference type="InterPro" id="IPR036105">
    <property type="entry name" value="DiNase_FeMo-co_biosyn_sf"/>
</dbReference>
<dbReference type="PANTHER" id="PTHR42983">
    <property type="entry name" value="DINITROGENASE IRON-MOLYBDENUM COFACTOR PROTEIN-RELATED"/>
    <property type="match status" value="1"/>
</dbReference>
<evidence type="ECO:0000313" key="3">
    <source>
        <dbReference type="EMBL" id="SFL36334.1"/>
    </source>
</evidence>
<name>A0A1I4H246_9FIRM</name>
<dbReference type="STRING" id="29563.SAMN02983006_00955"/>
<dbReference type="OrthoDB" id="280278at2"/>
<dbReference type="Pfam" id="PF02579">
    <property type="entry name" value="Nitro_FeMo-Co"/>
    <property type="match status" value="1"/>
</dbReference>
<feature type="compositionally biased region" description="Basic and acidic residues" evidence="1">
    <location>
        <begin position="110"/>
        <end position="131"/>
    </location>
</feature>
<dbReference type="Proteomes" id="UP000199006">
    <property type="component" value="Unassembled WGS sequence"/>
</dbReference>
<feature type="region of interest" description="Disordered" evidence="1">
    <location>
        <begin position="107"/>
        <end position="131"/>
    </location>
</feature>
<dbReference type="AlphaFoldDB" id="A0A1I4H246"/>
<dbReference type="RefSeq" id="WP_089860497.1">
    <property type="nucleotide sequence ID" value="NZ_FOTI01000009.1"/>
</dbReference>
<reference evidence="3 4" key="1">
    <citation type="submission" date="2016-10" db="EMBL/GenBank/DDBJ databases">
        <authorList>
            <person name="de Groot N.N."/>
        </authorList>
    </citation>
    <scope>NUCLEOTIDE SEQUENCE [LARGE SCALE GENOMIC DNA]</scope>
    <source>
        <strain evidence="3 4">ATCC 51327</strain>
    </source>
</reference>
<dbReference type="InterPro" id="IPR033913">
    <property type="entry name" value="MTH1175_dom"/>
</dbReference>
<evidence type="ECO:0000313" key="4">
    <source>
        <dbReference type="Proteomes" id="UP000199006"/>
    </source>
</evidence>
<accession>A0A1I4H246</accession>
<dbReference type="EMBL" id="FOTI01000009">
    <property type="protein sequence ID" value="SFL36334.1"/>
    <property type="molecule type" value="Genomic_DNA"/>
</dbReference>
<dbReference type="SUPFAM" id="SSF53146">
    <property type="entry name" value="Nitrogenase accessory factor-like"/>
    <property type="match status" value="1"/>
</dbReference>
<dbReference type="InterPro" id="IPR003731">
    <property type="entry name" value="Di-Nase_FeMo-co_biosynth"/>
</dbReference>
<protein>
    <submittedName>
        <fullName evidence="3">Predicted Fe-Mo cluster-binding protein, NifX family</fullName>
    </submittedName>
</protein>